<dbReference type="EMBL" id="MU864393">
    <property type="protein sequence ID" value="KAK4188034.1"/>
    <property type="molecule type" value="Genomic_DNA"/>
</dbReference>
<dbReference type="InterPro" id="IPR001447">
    <property type="entry name" value="Arylamine_N-AcTrfase"/>
</dbReference>
<dbReference type="Gene3D" id="3.30.2140.20">
    <property type="match status" value="1"/>
</dbReference>
<dbReference type="PANTHER" id="PTHR11786">
    <property type="entry name" value="N-HYDROXYARYLAMINE O-ACETYLTRANSFERASE"/>
    <property type="match status" value="1"/>
</dbReference>
<protein>
    <submittedName>
        <fullName evidence="2">PaNAT1 arylamine N-acetyltransferase encoded by the PaNAT1 protein</fullName>
    </submittedName>
</protein>
<dbReference type="PANTHER" id="PTHR11786:SF0">
    <property type="entry name" value="ARYLAMINE N-ACETYLTRANSFERASE 4-RELATED"/>
    <property type="match status" value="1"/>
</dbReference>
<evidence type="ECO:0000313" key="3">
    <source>
        <dbReference type="Proteomes" id="UP001302126"/>
    </source>
</evidence>
<reference evidence="2" key="1">
    <citation type="journal article" date="2023" name="Mol. Phylogenet. Evol.">
        <title>Genome-scale phylogeny and comparative genomics of the fungal order Sordariales.</title>
        <authorList>
            <person name="Hensen N."/>
            <person name="Bonometti L."/>
            <person name="Westerberg I."/>
            <person name="Brannstrom I.O."/>
            <person name="Guillou S."/>
            <person name="Cros-Aarteil S."/>
            <person name="Calhoun S."/>
            <person name="Haridas S."/>
            <person name="Kuo A."/>
            <person name="Mondo S."/>
            <person name="Pangilinan J."/>
            <person name="Riley R."/>
            <person name="LaButti K."/>
            <person name="Andreopoulos B."/>
            <person name="Lipzen A."/>
            <person name="Chen C."/>
            <person name="Yan M."/>
            <person name="Daum C."/>
            <person name="Ng V."/>
            <person name="Clum A."/>
            <person name="Steindorff A."/>
            <person name="Ohm R.A."/>
            <person name="Martin F."/>
            <person name="Silar P."/>
            <person name="Natvig D.O."/>
            <person name="Lalanne C."/>
            <person name="Gautier V."/>
            <person name="Ament-Velasquez S.L."/>
            <person name="Kruys A."/>
            <person name="Hutchinson M.I."/>
            <person name="Powell A.J."/>
            <person name="Barry K."/>
            <person name="Miller A.N."/>
            <person name="Grigoriev I.V."/>
            <person name="Debuchy R."/>
            <person name="Gladieux P."/>
            <person name="Hiltunen Thoren M."/>
            <person name="Johannesson H."/>
        </authorList>
    </citation>
    <scope>NUCLEOTIDE SEQUENCE</scope>
    <source>
        <strain evidence="2">PSN309</strain>
    </source>
</reference>
<gene>
    <name evidence="2" type="ORF">QBC35DRAFT_497228</name>
</gene>
<dbReference type="Proteomes" id="UP001302126">
    <property type="component" value="Unassembled WGS sequence"/>
</dbReference>
<evidence type="ECO:0000256" key="1">
    <source>
        <dbReference type="ARBA" id="ARBA00006547"/>
    </source>
</evidence>
<reference evidence="2" key="2">
    <citation type="submission" date="2023-05" db="EMBL/GenBank/DDBJ databases">
        <authorList>
            <consortium name="Lawrence Berkeley National Laboratory"/>
            <person name="Steindorff A."/>
            <person name="Hensen N."/>
            <person name="Bonometti L."/>
            <person name="Westerberg I."/>
            <person name="Brannstrom I.O."/>
            <person name="Guillou S."/>
            <person name="Cros-Aarteil S."/>
            <person name="Calhoun S."/>
            <person name="Haridas S."/>
            <person name="Kuo A."/>
            <person name="Mondo S."/>
            <person name="Pangilinan J."/>
            <person name="Riley R."/>
            <person name="Labutti K."/>
            <person name="Andreopoulos B."/>
            <person name="Lipzen A."/>
            <person name="Chen C."/>
            <person name="Yanf M."/>
            <person name="Daum C."/>
            <person name="Ng V."/>
            <person name="Clum A."/>
            <person name="Ohm R."/>
            <person name="Martin F."/>
            <person name="Silar P."/>
            <person name="Natvig D."/>
            <person name="Lalanne C."/>
            <person name="Gautier V."/>
            <person name="Ament-Velasquez S.L."/>
            <person name="Kruys A."/>
            <person name="Hutchinson M.I."/>
            <person name="Powell A.J."/>
            <person name="Barry K."/>
            <person name="Miller A.N."/>
            <person name="Grigoriev I.V."/>
            <person name="Debuchy R."/>
            <person name="Gladieux P."/>
            <person name="Thoren M.H."/>
            <person name="Johannesson H."/>
        </authorList>
    </citation>
    <scope>NUCLEOTIDE SEQUENCE</scope>
    <source>
        <strain evidence="2">PSN309</strain>
    </source>
</reference>
<evidence type="ECO:0000313" key="2">
    <source>
        <dbReference type="EMBL" id="KAK4188034.1"/>
    </source>
</evidence>
<dbReference type="Pfam" id="PF00797">
    <property type="entry name" value="Acetyltransf_2"/>
    <property type="match status" value="1"/>
</dbReference>
<organism evidence="2 3">
    <name type="scientific">Podospora australis</name>
    <dbReference type="NCBI Taxonomy" id="1536484"/>
    <lineage>
        <taxon>Eukaryota</taxon>
        <taxon>Fungi</taxon>
        <taxon>Dikarya</taxon>
        <taxon>Ascomycota</taxon>
        <taxon>Pezizomycotina</taxon>
        <taxon>Sordariomycetes</taxon>
        <taxon>Sordariomycetidae</taxon>
        <taxon>Sordariales</taxon>
        <taxon>Podosporaceae</taxon>
        <taxon>Podospora</taxon>
    </lineage>
</organism>
<comment type="caution">
    <text evidence="2">The sequence shown here is derived from an EMBL/GenBank/DDBJ whole genome shotgun (WGS) entry which is preliminary data.</text>
</comment>
<dbReference type="GO" id="GO:0016407">
    <property type="term" value="F:acetyltransferase activity"/>
    <property type="evidence" value="ECO:0007669"/>
    <property type="project" value="InterPro"/>
</dbReference>
<sequence length="350" mass="39805">MASTTPPDWYQGNDSAYNPAQLTQYLTFLGLPPFSHPPSVSLEYLNQLFTHQITALPYENLSIHYSPSHSISLSPSILFHKMISQNRGRGGYCMELSLLFHHVLRALGFPVYLSGVRIRARVNGVPSGPYIGFVHLVNIVTLSKGQRYALDIAFGGDGPTLPMPLIPGLVHHNSIGTQEIRYIHEFIPGQRFREDGGNKCWIYQYRNSPKKEWNSYYAFDAQHEMYEGDFANLSYYISQSPNSHQSYTPLVVKFFRGPETERDEKTGEERERVKVVGKAMLVNGEVKKNLTGKTEVVKICQTEEERVEILKELFGIELTEEERGAIKGWRAELCEDGERRVGEWIGRGMV</sequence>
<dbReference type="InterPro" id="IPR038765">
    <property type="entry name" value="Papain-like_cys_pep_sf"/>
</dbReference>
<dbReference type="InterPro" id="IPR053710">
    <property type="entry name" value="Arylamine_NAT_domain_sf"/>
</dbReference>
<dbReference type="AlphaFoldDB" id="A0AAN7AIN4"/>
<accession>A0AAN7AIN4</accession>
<keyword evidence="3" id="KW-1185">Reference proteome</keyword>
<comment type="similarity">
    <text evidence="1">Belongs to the arylamine N-acetyltransferase family.</text>
</comment>
<dbReference type="SUPFAM" id="SSF54001">
    <property type="entry name" value="Cysteine proteinases"/>
    <property type="match status" value="1"/>
</dbReference>
<proteinExistence type="inferred from homology"/>
<name>A0AAN7AIN4_9PEZI</name>